<protein>
    <submittedName>
        <fullName evidence="2">DMT family transporter</fullName>
    </submittedName>
</protein>
<dbReference type="GO" id="GO:0005886">
    <property type="term" value="C:plasma membrane"/>
    <property type="evidence" value="ECO:0007669"/>
    <property type="project" value="TreeGrafter"/>
</dbReference>
<keyword evidence="1" id="KW-0812">Transmembrane</keyword>
<keyword evidence="1" id="KW-0472">Membrane</keyword>
<dbReference type="Proteomes" id="UP001220610">
    <property type="component" value="Chromosome"/>
</dbReference>
<feature type="transmembrane region" description="Helical" evidence="1">
    <location>
        <begin position="37"/>
        <end position="55"/>
    </location>
</feature>
<evidence type="ECO:0000256" key="1">
    <source>
        <dbReference type="SAM" id="Phobius"/>
    </source>
</evidence>
<dbReference type="Pfam" id="PF04657">
    <property type="entry name" value="DMT_YdcZ"/>
    <property type="match status" value="1"/>
</dbReference>
<evidence type="ECO:0000313" key="3">
    <source>
        <dbReference type="Proteomes" id="UP001220610"/>
    </source>
</evidence>
<organism evidence="2 3">
    <name type="scientific">Candidatus Pseudobacter hemicellulosilyticus</name>
    <dbReference type="NCBI Taxonomy" id="3121375"/>
    <lineage>
        <taxon>Bacteria</taxon>
        <taxon>Pseudomonadati</taxon>
        <taxon>Bacteroidota</taxon>
        <taxon>Chitinophagia</taxon>
        <taxon>Chitinophagales</taxon>
        <taxon>Chitinophagaceae</taxon>
        <taxon>Pseudobacter</taxon>
    </lineage>
</organism>
<reference evidence="2" key="1">
    <citation type="submission" date="2023-03" db="EMBL/GenBank/DDBJ databases">
        <title>Andean soil-derived lignocellulolytic bacterial consortium as a source of novel taxa and putative plastic-active enzymes.</title>
        <authorList>
            <person name="Diaz-Garcia L."/>
            <person name="Chuvochina M."/>
            <person name="Feuerriegel G."/>
            <person name="Bunk B."/>
            <person name="Sproer C."/>
            <person name="Streit W.R."/>
            <person name="Rodriguez L.M."/>
            <person name="Overmann J."/>
            <person name="Jimenez D.J."/>
        </authorList>
    </citation>
    <scope>NUCLEOTIDE SEQUENCE</scope>
    <source>
        <strain evidence="2">MAG 7</strain>
    </source>
</reference>
<evidence type="ECO:0000313" key="2">
    <source>
        <dbReference type="EMBL" id="WEK34282.1"/>
    </source>
</evidence>
<dbReference type="PANTHER" id="PTHR34821">
    <property type="entry name" value="INNER MEMBRANE PROTEIN YDCZ"/>
    <property type="match status" value="1"/>
</dbReference>
<dbReference type="InterPro" id="IPR006750">
    <property type="entry name" value="YdcZ"/>
</dbReference>
<feature type="transmembrane region" description="Helical" evidence="1">
    <location>
        <begin position="67"/>
        <end position="90"/>
    </location>
</feature>
<gene>
    <name evidence="2" type="ORF">P0Y53_17490</name>
</gene>
<accession>A0AAJ6BFH4</accession>
<feature type="transmembrane region" description="Helical" evidence="1">
    <location>
        <begin position="96"/>
        <end position="113"/>
    </location>
</feature>
<dbReference type="EMBL" id="CP119311">
    <property type="protein sequence ID" value="WEK34282.1"/>
    <property type="molecule type" value="Genomic_DNA"/>
</dbReference>
<dbReference type="AlphaFoldDB" id="A0AAJ6BFH4"/>
<feature type="transmembrane region" description="Helical" evidence="1">
    <location>
        <begin position="125"/>
        <end position="144"/>
    </location>
</feature>
<keyword evidence="1" id="KW-1133">Transmembrane helix</keyword>
<sequence length="147" mass="15576">MSKLIWIFLALLSGAFLPIQAGLNTRMGKAAENAVAASLLSFVVGALGLIFYILLTRQSISWAGIKTAPAIAWTGGLLGAFYVTVIVLAFPRLGPGLTFGLVVAGQMVISLLLEHFNILVAAPQPINFMKILGVLLVIAGVIIIRKF</sequence>
<dbReference type="PANTHER" id="PTHR34821:SF2">
    <property type="entry name" value="INNER MEMBRANE PROTEIN YDCZ"/>
    <property type="match status" value="1"/>
</dbReference>
<proteinExistence type="predicted"/>
<name>A0AAJ6BFH4_9BACT</name>